<name>A0A3D8QF55_9HELO</name>
<evidence type="ECO:0000256" key="3">
    <source>
        <dbReference type="ARBA" id="ARBA00004657"/>
    </source>
</evidence>
<keyword evidence="16" id="KW-1185">Reference proteome</keyword>
<keyword evidence="6" id="KW-0597">Phosphoprotein</keyword>
<protein>
    <recommendedName>
        <fullName evidence="12">Dynactin subunit 4</fullName>
    </recommendedName>
</protein>
<dbReference type="PANTHER" id="PTHR13034:SF2">
    <property type="entry name" value="DYNACTIN SUBUNIT 4"/>
    <property type="match status" value="1"/>
</dbReference>
<reference evidence="15 16" key="1">
    <citation type="journal article" date="2018" name="IMA Fungus">
        <title>IMA Genome-F 9: Draft genome sequence of Annulohypoxylon stygium, Aspergillus mulundensis, Berkeleyomyces basicola (syn. Thielaviopsis basicola), Ceratocystis smalleyi, two Cercospora beticola strains, Coleophoma cylindrospora, Fusarium fracticaudum, Phialophora cf. hyalina, and Morchella septimelata.</title>
        <authorList>
            <person name="Wingfield B.D."/>
            <person name="Bills G.F."/>
            <person name="Dong Y."/>
            <person name="Huang W."/>
            <person name="Nel W.J."/>
            <person name="Swalarsk-Parry B.S."/>
            <person name="Vaghefi N."/>
            <person name="Wilken P.M."/>
            <person name="An Z."/>
            <person name="de Beer Z.W."/>
            <person name="De Vos L."/>
            <person name="Chen L."/>
            <person name="Duong T.A."/>
            <person name="Gao Y."/>
            <person name="Hammerbacher A."/>
            <person name="Kikkert J.R."/>
            <person name="Li Y."/>
            <person name="Li H."/>
            <person name="Li K."/>
            <person name="Li Q."/>
            <person name="Liu X."/>
            <person name="Ma X."/>
            <person name="Naidoo K."/>
            <person name="Pethybridge S.J."/>
            <person name="Sun J."/>
            <person name="Steenkamp E.T."/>
            <person name="van der Nest M.A."/>
            <person name="van Wyk S."/>
            <person name="Wingfield M.J."/>
            <person name="Xiong C."/>
            <person name="Yue Q."/>
            <person name="Zhang X."/>
        </authorList>
    </citation>
    <scope>NUCLEOTIDE SEQUENCE [LARGE SCALE GENOMIC DNA]</scope>
    <source>
        <strain evidence="15 16">BP5796</strain>
    </source>
</reference>
<evidence type="ECO:0000256" key="5">
    <source>
        <dbReference type="ARBA" id="ARBA00022499"/>
    </source>
</evidence>
<evidence type="ECO:0000256" key="8">
    <source>
        <dbReference type="ARBA" id="ARBA00022990"/>
    </source>
</evidence>
<keyword evidence="4" id="KW-0963">Cytoplasm</keyword>
<comment type="similarity">
    <text evidence="11">Belongs to the dynactin subunit 4 family.</text>
</comment>
<sequence>MDHFTPYTYFQCPCTDNSISIRNIGHLESTRADHDDEDERTFDPKAPRANFSLYPLDHLLYCEICHEIRCPRCALDEIVTWYCPNCLFEVPSSTVKSEGNRCTRSCFQCPVCVAPLSVNSEAPAPTGLGAEHAGPAGPFVLSCSFCCWSSAEIGIKFEKPNSIFSQLAKIKNGGDPILSAKQRRLDREERRRDFSDASIPEDAQEVLPLDPNEQLDAEAQFSNLKSFYQSQLADASPASALGFGGEYGYGSPGALTRIMGLYTGGGLADKRSQSKSTPMREACDATEGLQLAKTNADEDLAKLRREGWEGTVSKEQRCEQAHEPHFVSDLRPIAALLRTKRSKRCKSCRHILSKPESKVQNTRFRIRLLAMNYIPTITIKPLQPVLPGQSSLLSPMKPTQFVLTFKNPLYDAVNVSIATPSQTPGRYSSKVTVLCPQFEVGAYIEDAWDDVLREPGEKGGEKERRRTRAETFEGQQQAEAGKVWESGRNWVSVVVEIVPATVGPESGPAFLTEGLEQDNSPMKEDEDILEIPVFVRLEWETDPAHDDGLGAPVSKDKEAKVKRELAYWCVLGVGRIAQV</sequence>
<evidence type="ECO:0000313" key="16">
    <source>
        <dbReference type="Proteomes" id="UP000256328"/>
    </source>
</evidence>
<dbReference type="GO" id="GO:0001725">
    <property type="term" value="C:stress fiber"/>
    <property type="evidence" value="ECO:0007669"/>
    <property type="project" value="UniProtKB-SubCell"/>
</dbReference>
<evidence type="ECO:0000256" key="2">
    <source>
        <dbReference type="ARBA" id="ARBA00004529"/>
    </source>
</evidence>
<keyword evidence="5" id="KW-1017">Isopeptide bond</keyword>
<evidence type="ECO:0000256" key="4">
    <source>
        <dbReference type="ARBA" id="ARBA00022490"/>
    </source>
</evidence>
<dbReference type="OrthoDB" id="283815at2759"/>
<comment type="caution">
    <text evidence="15">The sequence shown here is derived from an EMBL/GenBank/DDBJ whole genome shotgun (WGS) entry which is preliminary data.</text>
</comment>
<evidence type="ECO:0000256" key="10">
    <source>
        <dbReference type="ARBA" id="ARBA00023212"/>
    </source>
</evidence>
<evidence type="ECO:0000256" key="13">
    <source>
        <dbReference type="ARBA" id="ARBA00093507"/>
    </source>
</evidence>
<evidence type="ECO:0000256" key="14">
    <source>
        <dbReference type="SAM" id="MobiDB-lite"/>
    </source>
</evidence>
<evidence type="ECO:0000256" key="7">
    <source>
        <dbReference type="ARBA" id="ARBA00022843"/>
    </source>
</evidence>
<evidence type="ECO:0000256" key="6">
    <source>
        <dbReference type="ARBA" id="ARBA00022553"/>
    </source>
</evidence>
<dbReference type="PANTHER" id="PTHR13034">
    <property type="entry name" value="DYNACTIN P62 SUBUNIT"/>
    <property type="match status" value="1"/>
</dbReference>
<organism evidence="15 16">
    <name type="scientific">Coleophoma crateriformis</name>
    <dbReference type="NCBI Taxonomy" id="565419"/>
    <lineage>
        <taxon>Eukaryota</taxon>
        <taxon>Fungi</taxon>
        <taxon>Dikarya</taxon>
        <taxon>Ascomycota</taxon>
        <taxon>Pezizomycotina</taxon>
        <taxon>Leotiomycetes</taxon>
        <taxon>Helotiales</taxon>
        <taxon>Dermateaceae</taxon>
        <taxon>Coleophoma</taxon>
    </lineage>
</organism>
<keyword evidence="9" id="KW-0175">Coiled coil</keyword>
<dbReference type="GO" id="GO:0005869">
    <property type="term" value="C:dynactin complex"/>
    <property type="evidence" value="ECO:0007669"/>
    <property type="project" value="InterPro"/>
</dbReference>
<comment type="subunit">
    <text evidence="13">Subunit of dynactin, a multiprotein complex part of a tripartite complex with dynein and a adapter, such as BICDL1, BICD2 or HOOK3. The dynactin complex is built around ACTR1A/ACTB filament and consists of an actin-related filament composed of a shoulder domain, a pointed end and a barbed end. Its length is defined by its flexible shoulder domain. The soulder is composed of 2 DCTN1 subunits, 4 DCTN2 and 2 DCTN3. The 4 DCNT2 (via N-terminus) bind the ACTR1A filament and act as molecular rulers to determine the length. The pointed end is important for binding dynein-dynactin cargo adapters. Consists of 4 subunits: ACTR10, DCNT4, DCTN5 and DCTN6. The barbed end is composed of a CAPZA1:CAPZB heterodimers, which binds ACTR1A/ACTB filament and dynactin and stabilizes dynactin. Interacts with ATP7B, but not ATP7A, in a copper-dependent manner. Interacts with ANK2; this interaction is required for localization at costameres. Interacts with N4BP2L1.</text>
</comment>
<evidence type="ECO:0000313" key="15">
    <source>
        <dbReference type="EMBL" id="RDW60054.1"/>
    </source>
</evidence>
<evidence type="ECO:0000256" key="9">
    <source>
        <dbReference type="ARBA" id="ARBA00023054"/>
    </source>
</evidence>
<evidence type="ECO:0000256" key="12">
    <source>
        <dbReference type="ARBA" id="ARBA00034864"/>
    </source>
</evidence>
<accession>A0A3D8QF55</accession>
<keyword evidence="10" id="KW-0206">Cytoskeleton</keyword>
<dbReference type="InterPro" id="IPR008603">
    <property type="entry name" value="DCTN4"/>
</dbReference>
<gene>
    <name evidence="15" type="ORF">BP5796_11660</name>
</gene>
<feature type="region of interest" description="Disordered" evidence="14">
    <location>
        <begin position="454"/>
        <end position="479"/>
    </location>
</feature>
<comment type="subcellular location">
    <subcellularLocation>
        <location evidence="1">Cytoplasm</location>
        <location evidence="1">Cytoskeleton</location>
        <location evidence="1">Microtubule organizing center</location>
        <location evidence="1">Centrosome</location>
    </subcellularLocation>
    <subcellularLocation>
        <location evidence="2">Cytoplasm</location>
        <location evidence="2">Cytoskeleton</location>
        <location evidence="2">Stress fiber</location>
    </subcellularLocation>
    <subcellularLocation>
        <location evidence="3">Cytoplasm</location>
        <location evidence="3">Myofibril</location>
    </subcellularLocation>
</comment>
<evidence type="ECO:0000256" key="11">
    <source>
        <dbReference type="ARBA" id="ARBA00034776"/>
    </source>
</evidence>
<dbReference type="Pfam" id="PF05502">
    <property type="entry name" value="Dynactin_p62"/>
    <property type="match status" value="1"/>
</dbReference>
<feature type="compositionally biased region" description="Basic and acidic residues" evidence="14">
    <location>
        <begin position="183"/>
        <end position="195"/>
    </location>
</feature>
<dbReference type="AlphaFoldDB" id="A0A3D8QF55"/>
<evidence type="ECO:0000256" key="1">
    <source>
        <dbReference type="ARBA" id="ARBA00004300"/>
    </source>
</evidence>
<dbReference type="Proteomes" id="UP000256328">
    <property type="component" value="Unassembled WGS sequence"/>
</dbReference>
<keyword evidence="8" id="KW-0007">Acetylation</keyword>
<keyword evidence="7" id="KW-0832">Ubl conjugation</keyword>
<feature type="region of interest" description="Disordered" evidence="14">
    <location>
        <begin position="179"/>
        <end position="201"/>
    </location>
</feature>
<dbReference type="EMBL" id="PDLN01000019">
    <property type="protein sequence ID" value="RDW60054.1"/>
    <property type="molecule type" value="Genomic_DNA"/>
</dbReference>
<feature type="compositionally biased region" description="Basic and acidic residues" evidence="14">
    <location>
        <begin position="454"/>
        <end position="471"/>
    </location>
</feature>
<proteinExistence type="inferred from homology"/>